<dbReference type="VEuPathDB" id="AmoebaDB:NfTy_008030"/>
<feature type="region of interest" description="Disordered" evidence="5">
    <location>
        <begin position="237"/>
        <end position="446"/>
    </location>
</feature>
<comment type="subcellular location">
    <subcellularLocation>
        <location evidence="4">Nucleus</location>
    </subcellularLocation>
</comment>
<dbReference type="InterPro" id="IPR001356">
    <property type="entry name" value="HD"/>
</dbReference>
<comment type="caution">
    <text evidence="7">The sequence shown here is derived from an EMBL/GenBank/DDBJ whole genome shotgun (WGS) entry which is preliminary data.</text>
</comment>
<dbReference type="PANTHER" id="PTHR11850">
    <property type="entry name" value="HOMEOBOX PROTEIN TRANSCRIPTION FACTORS"/>
    <property type="match status" value="1"/>
</dbReference>
<protein>
    <recommendedName>
        <fullName evidence="6">Homeobox domain-containing protein</fullName>
    </recommendedName>
</protein>
<dbReference type="OrthoDB" id="10056939at2759"/>
<dbReference type="SUPFAM" id="SSF46689">
    <property type="entry name" value="Homeodomain-like"/>
    <property type="match status" value="1"/>
</dbReference>
<dbReference type="GO" id="GO:0003677">
    <property type="term" value="F:DNA binding"/>
    <property type="evidence" value="ECO:0007669"/>
    <property type="project" value="UniProtKB-UniRule"/>
</dbReference>
<feature type="compositionally biased region" description="Basic and acidic residues" evidence="5">
    <location>
        <begin position="274"/>
        <end position="284"/>
    </location>
</feature>
<evidence type="ECO:0000256" key="3">
    <source>
        <dbReference type="ARBA" id="ARBA00023242"/>
    </source>
</evidence>
<sequence>MQHPIMNLFPSPSNAESQEKSLPTTDSIFHSDTPSFGNASTLTAPESNLSCDHSFLSLFNERETFAFEDANLTTHYQTTPQSNLLQTLSGCHNHHLWPTPLPSSLFALDFHTSYSFDSVFNSNSELGEDDNSPLWNTSSRLLIDFPSREMMFPSPLSLNTIPLKPYRDQKILMSAASTSSLNPSKLEMTQPTLESISKNIETLLEESWKVNDVTFMKELKRIENDVRCALIVKEHMKNSSRRGSSCSSSSSSNNCNPTSASNSTQNTSYSSKELTIKEMKKEEETNNTNERQILTRSQLAKITQKKPSTTASSSSSRKNSSSIVRESSSSKRKREPSVLHSKRKLSQTKETHDDSKTEESSSDHDDGSGNESDSDFDPTIASGQGSSTDDEEETEEEEDESKSSSSTTTCKRKVKSERNRTSVVVASSADCSSSSSASPATKKRKRTTFAKADIALLTKWLHSHSSNPYPTDEEKQTLLKSVNMTKEQLETWFVNNRKRLLPQHKYVRKTPVRVESETFNQRLLKQMEKETGSKETKKNKV</sequence>
<dbReference type="GO" id="GO:0005634">
    <property type="term" value="C:nucleus"/>
    <property type="evidence" value="ECO:0007669"/>
    <property type="project" value="UniProtKB-SubCell"/>
</dbReference>
<dbReference type="InterPro" id="IPR050224">
    <property type="entry name" value="TALE_homeobox"/>
</dbReference>
<evidence type="ECO:0000256" key="1">
    <source>
        <dbReference type="ARBA" id="ARBA00023125"/>
    </source>
</evidence>
<feature type="compositionally biased region" description="Low complexity" evidence="5">
    <location>
        <begin position="241"/>
        <end position="264"/>
    </location>
</feature>
<proteinExistence type="predicted"/>
<dbReference type="Proteomes" id="UP000444721">
    <property type="component" value="Unassembled WGS sequence"/>
</dbReference>
<evidence type="ECO:0000313" key="8">
    <source>
        <dbReference type="Proteomes" id="UP000444721"/>
    </source>
</evidence>
<dbReference type="InterPro" id="IPR008422">
    <property type="entry name" value="KN_HD"/>
</dbReference>
<feature type="domain" description="Homeobox" evidence="6">
    <location>
        <begin position="440"/>
        <end position="503"/>
    </location>
</feature>
<dbReference type="VEuPathDB" id="AmoebaDB:NF0023200"/>
<dbReference type="VEuPathDB" id="AmoebaDB:NF0049910"/>
<dbReference type="RefSeq" id="XP_044557748.1">
    <property type="nucleotide sequence ID" value="XM_044712580.1"/>
</dbReference>
<keyword evidence="8" id="KW-1185">Reference proteome</keyword>
<evidence type="ECO:0000313" key="7">
    <source>
        <dbReference type="EMBL" id="KAF0973035.1"/>
    </source>
</evidence>
<gene>
    <name evidence="7" type="ORF">FDP41_008699</name>
</gene>
<keyword evidence="1 4" id="KW-0238">DNA-binding</keyword>
<evidence type="ECO:0000256" key="4">
    <source>
        <dbReference type="PROSITE-ProRule" id="PRU00108"/>
    </source>
</evidence>
<dbReference type="GO" id="GO:0006355">
    <property type="term" value="P:regulation of DNA-templated transcription"/>
    <property type="evidence" value="ECO:0007669"/>
    <property type="project" value="InterPro"/>
</dbReference>
<evidence type="ECO:0000259" key="6">
    <source>
        <dbReference type="PROSITE" id="PS50071"/>
    </source>
</evidence>
<feature type="compositionally biased region" description="Basic residues" evidence="5">
    <location>
        <begin position="330"/>
        <end position="346"/>
    </location>
</feature>
<dbReference type="Pfam" id="PF05920">
    <property type="entry name" value="Homeobox_KN"/>
    <property type="match status" value="1"/>
</dbReference>
<keyword evidence="2 4" id="KW-0371">Homeobox</keyword>
<dbReference type="CDD" id="cd00086">
    <property type="entry name" value="homeodomain"/>
    <property type="match status" value="1"/>
</dbReference>
<name>A0A6A5BGA8_NAEFO</name>
<accession>A0A6A5BGA8</accession>
<feature type="DNA-binding region" description="Homeobox" evidence="4">
    <location>
        <begin position="442"/>
        <end position="504"/>
    </location>
</feature>
<dbReference type="PROSITE" id="PS50071">
    <property type="entry name" value="HOMEOBOX_2"/>
    <property type="match status" value="1"/>
</dbReference>
<feature type="compositionally biased region" description="Acidic residues" evidence="5">
    <location>
        <begin position="388"/>
        <end position="400"/>
    </location>
</feature>
<dbReference type="EMBL" id="VFQX01000063">
    <property type="protein sequence ID" value="KAF0973035.1"/>
    <property type="molecule type" value="Genomic_DNA"/>
</dbReference>
<feature type="compositionally biased region" description="Low complexity" evidence="5">
    <location>
        <begin position="305"/>
        <end position="327"/>
    </location>
</feature>
<dbReference type="Gene3D" id="1.10.10.60">
    <property type="entry name" value="Homeodomain-like"/>
    <property type="match status" value="1"/>
</dbReference>
<dbReference type="VEuPathDB" id="AmoebaDB:FDP41_008699"/>
<reference evidence="7 8" key="1">
    <citation type="journal article" date="2019" name="Sci. Rep.">
        <title>Nanopore sequencing improves the draft genome of the human pathogenic amoeba Naegleria fowleri.</title>
        <authorList>
            <person name="Liechti N."/>
            <person name="Schurch N."/>
            <person name="Bruggmann R."/>
            <person name="Wittwer M."/>
        </authorList>
    </citation>
    <scope>NUCLEOTIDE SEQUENCE [LARGE SCALE GENOMIC DNA]</scope>
    <source>
        <strain evidence="7 8">ATCC 30894</strain>
    </source>
</reference>
<keyword evidence="3 4" id="KW-0539">Nucleus</keyword>
<evidence type="ECO:0000256" key="5">
    <source>
        <dbReference type="SAM" id="MobiDB-lite"/>
    </source>
</evidence>
<feature type="region of interest" description="Disordered" evidence="5">
    <location>
        <begin position="1"/>
        <end position="29"/>
    </location>
</feature>
<dbReference type="GeneID" id="68115917"/>
<dbReference type="SMART" id="SM00389">
    <property type="entry name" value="HOX"/>
    <property type="match status" value="1"/>
</dbReference>
<feature type="compositionally biased region" description="Low complexity" evidence="5">
    <location>
        <begin position="422"/>
        <end position="440"/>
    </location>
</feature>
<dbReference type="AlphaFoldDB" id="A0A6A5BGA8"/>
<feature type="compositionally biased region" description="Basic and acidic residues" evidence="5">
    <location>
        <begin position="347"/>
        <end position="367"/>
    </location>
</feature>
<feature type="compositionally biased region" description="Polar residues" evidence="5">
    <location>
        <begin position="10"/>
        <end position="29"/>
    </location>
</feature>
<organism evidence="7 8">
    <name type="scientific">Naegleria fowleri</name>
    <name type="common">Brain eating amoeba</name>
    <dbReference type="NCBI Taxonomy" id="5763"/>
    <lineage>
        <taxon>Eukaryota</taxon>
        <taxon>Discoba</taxon>
        <taxon>Heterolobosea</taxon>
        <taxon>Tetramitia</taxon>
        <taxon>Eutetramitia</taxon>
        <taxon>Vahlkampfiidae</taxon>
        <taxon>Naegleria</taxon>
    </lineage>
</organism>
<feature type="compositionally biased region" description="Polar residues" evidence="5">
    <location>
        <begin position="291"/>
        <end position="301"/>
    </location>
</feature>
<evidence type="ECO:0000256" key="2">
    <source>
        <dbReference type="ARBA" id="ARBA00023155"/>
    </source>
</evidence>
<dbReference type="InterPro" id="IPR009057">
    <property type="entry name" value="Homeodomain-like_sf"/>
</dbReference>